<feature type="coiled-coil region" evidence="5">
    <location>
        <begin position="463"/>
        <end position="490"/>
    </location>
</feature>
<feature type="region of interest" description="Disordered" evidence="6">
    <location>
        <begin position="576"/>
        <end position="605"/>
    </location>
</feature>
<evidence type="ECO:0000259" key="8">
    <source>
        <dbReference type="PROSITE" id="PS51775"/>
    </source>
</evidence>
<reference evidence="9" key="1">
    <citation type="journal article" date="2014" name="Nat. Commun.">
        <title>The emerging biofuel crop Camelina sativa retains a highly undifferentiated hexaploid genome structure.</title>
        <authorList>
            <person name="Kagale S."/>
            <person name="Koh C."/>
            <person name="Nixon J."/>
            <person name="Bollina V."/>
            <person name="Clarke W.E."/>
            <person name="Tuteja R."/>
            <person name="Spillane C."/>
            <person name="Robinson S.J."/>
            <person name="Links M.G."/>
            <person name="Clarke C."/>
            <person name="Higgins E.E."/>
            <person name="Huebert T."/>
            <person name="Sharpe A.G."/>
            <person name="Parkin I.A."/>
        </authorList>
    </citation>
    <scope>NUCLEOTIDE SEQUENCE [LARGE SCALE GENOMIC DNA]</scope>
    <source>
        <strain evidence="9">cv. DH55</strain>
    </source>
</reference>
<dbReference type="RefSeq" id="XP_010427864.1">
    <property type="nucleotide sequence ID" value="XM_010429562.2"/>
</dbReference>
<sequence length="798" mass="91667">MAANRFATLIHRKTNRITLILVYAFLEWSLIFFILLNSLFSYLILRFADYFGLKRPCLFCSRLDRFFHPSRKSPSPRDLLCDDHALEISNSQQQRFRGGHHTHSKPVVQEESNGGFVEESHKDFLVGGKISSSLCAPIESDLGIVDYPIGDEGQVYNGLKFPRSIFVLEQEDDDKNTGSVNLNHSETEEKIEEEEDDDIDEEFSCYVSSYDCNKEVITVEEKVEEEEEEEEEDGNKVDLAVEVETSESAPKQNLEFYIDEEDCHLIPVEFYKPSDEVREISDINGDFILDFGAEPEFTAEEEVEKEEVIITAANESKAEEEEEVIITAADKSKAEDAVTTNLGPSTDDSLQMHNDDDDNDNETETDAEVSIGTEIPDHEQLGDVTSQQQLNPNDDVDNDHDETEEEDTLEFRTITNINEERFRETPPLLERSHSLHNAMFHLERRTESVDGIECSEGGVVLTVDKLKLELQEERKALTALYEELEEERNASAIAANETMAMINRLHEEKSAMQMEALQYQRMMEEQAEFDQEALQLLNELMVNREKENAELEKELEVYRKRLEEFEAKEKMGMLRRRMRDSSVDSYRNNGESDENNNNGEVHHDHKNVEGVSDWKYSDSEMENTPVDDVVLRLDECLDDYEGERLSILGRLKFLEEKLTDLNNEEDGEEVKTFENGNGHFHGKETNGKHRVIKSKRLLPLFDAVDGELQENGLGNGNHHENGIDESESGENVTIEEDVDELYKRLEALEADREFLRHCVGSLKKGDKGVHLLHEILQHLRDLRNIDLNRVKENGDMSF</sequence>
<feature type="compositionally biased region" description="Acidic residues" evidence="6">
    <location>
        <begin position="189"/>
        <end position="199"/>
    </location>
</feature>
<feature type="compositionally biased region" description="Polar residues" evidence="6">
    <location>
        <begin position="338"/>
        <end position="352"/>
    </location>
</feature>
<feature type="transmembrane region" description="Helical" evidence="7">
    <location>
        <begin position="20"/>
        <end position="45"/>
    </location>
</feature>
<evidence type="ECO:0000313" key="9">
    <source>
        <dbReference type="Proteomes" id="UP000694864"/>
    </source>
</evidence>
<dbReference type="InterPro" id="IPR007656">
    <property type="entry name" value="GTD-bd"/>
</dbReference>
<name>A0ABM0TKU2_CAMSA</name>
<dbReference type="GeneID" id="104712631"/>
<feature type="compositionally biased region" description="Acidic residues" evidence="6">
    <location>
        <begin position="355"/>
        <end position="367"/>
    </location>
</feature>
<dbReference type="Pfam" id="PF04576">
    <property type="entry name" value="Zein-binding"/>
    <property type="match status" value="1"/>
</dbReference>
<dbReference type="PROSITE" id="PS51775">
    <property type="entry name" value="GTD_BINDING"/>
    <property type="match status" value="1"/>
</dbReference>
<evidence type="ECO:0000256" key="3">
    <source>
        <dbReference type="ARBA" id="ARBA00022989"/>
    </source>
</evidence>
<evidence type="ECO:0000256" key="6">
    <source>
        <dbReference type="SAM" id="MobiDB-lite"/>
    </source>
</evidence>
<proteinExistence type="predicted"/>
<feature type="region of interest" description="Disordered" evidence="6">
    <location>
        <begin position="172"/>
        <end position="199"/>
    </location>
</feature>
<keyword evidence="5" id="KW-0175">Coiled coil</keyword>
<keyword evidence="3 7" id="KW-1133">Transmembrane helix</keyword>
<feature type="region of interest" description="Disordered" evidence="6">
    <location>
        <begin position="709"/>
        <end position="731"/>
    </location>
</feature>
<organism evidence="9 10">
    <name type="scientific">Camelina sativa</name>
    <name type="common">False flax</name>
    <name type="synonym">Myagrum sativum</name>
    <dbReference type="NCBI Taxonomy" id="90675"/>
    <lineage>
        <taxon>Eukaryota</taxon>
        <taxon>Viridiplantae</taxon>
        <taxon>Streptophyta</taxon>
        <taxon>Embryophyta</taxon>
        <taxon>Tracheophyta</taxon>
        <taxon>Spermatophyta</taxon>
        <taxon>Magnoliopsida</taxon>
        <taxon>eudicotyledons</taxon>
        <taxon>Gunneridae</taxon>
        <taxon>Pentapetalae</taxon>
        <taxon>rosids</taxon>
        <taxon>malvids</taxon>
        <taxon>Brassicales</taxon>
        <taxon>Brassicaceae</taxon>
        <taxon>Camelineae</taxon>
        <taxon>Camelina</taxon>
    </lineage>
</organism>
<keyword evidence="2 7" id="KW-0812">Transmembrane</keyword>
<feature type="coiled-coil region" evidence="5">
    <location>
        <begin position="731"/>
        <end position="758"/>
    </location>
</feature>
<accession>A0ABM0TKU2</accession>
<evidence type="ECO:0000256" key="4">
    <source>
        <dbReference type="ARBA" id="ARBA00023136"/>
    </source>
</evidence>
<dbReference type="PANTHER" id="PTHR31448">
    <property type="entry name" value="MYOSIN-BINDING PROTEIN 2"/>
    <property type="match status" value="1"/>
</dbReference>
<evidence type="ECO:0000256" key="2">
    <source>
        <dbReference type="ARBA" id="ARBA00022692"/>
    </source>
</evidence>
<protein>
    <submittedName>
        <fullName evidence="10">Myosin-binding protein 2 isoform X1</fullName>
    </submittedName>
</protein>
<feature type="compositionally biased region" description="Acidic residues" evidence="6">
    <location>
        <begin position="394"/>
        <end position="407"/>
    </location>
</feature>
<feature type="domain" description="GTD-binding" evidence="8">
    <location>
        <begin position="461"/>
        <end position="559"/>
    </location>
</feature>
<feature type="coiled-coil region" evidence="5">
    <location>
        <begin position="519"/>
        <end position="568"/>
    </location>
</feature>
<feature type="region of interest" description="Disordered" evidence="6">
    <location>
        <begin position="329"/>
        <end position="407"/>
    </location>
</feature>
<reference evidence="10" key="2">
    <citation type="submission" date="2025-08" db="UniProtKB">
        <authorList>
            <consortium name="RefSeq"/>
        </authorList>
    </citation>
    <scope>IDENTIFICATION</scope>
    <source>
        <tissue evidence="10">Leaf</tissue>
    </source>
</reference>
<comment type="subcellular location">
    <subcellularLocation>
        <location evidence="1">Membrane</location>
        <topology evidence="1">Single-pass membrane protein</topology>
    </subcellularLocation>
</comment>
<evidence type="ECO:0000256" key="5">
    <source>
        <dbReference type="SAM" id="Coils"/>
    </source>
</evidence>
<keyword evidence="9" id="KW-1185">Reference proteome</keyword>
<dbReference type="InterPro" id="IPR039306">
    <property type="entry name" value="MYOB"/>
</dbReference>
<keyword evidence="4 7" id="KW-0472">Membrane</keyword>
<evidence type="ECO:0000256" key="1">
    <source>
        <dbReference type="ARBA" id="ARBA00004167"/>
    </source>
</evidence>
<dbReference type="PANTHER" id="PTHR31448:SF3">
    <property type="entry name" value="MYOSIN-BINDING PROTEIN 2"/>
    <property type="match status" value="1"/>
</dbReference>
<gene>
    <name evidence="10" type="primary">LOC104712631</name>
</gene>
<evidence type="ECO:0000313" key="10">
    <source>
        <dbReference type="RefSeq" id="XP_010427864.1"/>
    </source>
</evidence>
<feature type="compositionally biased region" description="Polar residues" evidence="6">
    <location>
        <begin position="383"/>
        <end position="392"/>
    </location>
</feature>
<evidence type="ECO:0000256" key="7">
    <source>
        <dbReference type="SAM" id="Phobius"/>
    </source>
</evidence>
<feature type="region of interest" description="Disordered" evidence="6">
    <location>
        <begin position="665"/>
        <end position="686"/>
    </location>
</feature>
<dbReference type="Proteomes" id="UP000694864">
    <property type="component" value="Chromosome 9"/>
</dbReference>